<evidence type="ECO:0000313" key="6">
    <source>
        <dbReference type="Proteomes" id="UP000251889"/>
    </source>
</evidence>
<dbReference type="GO" id="GO:0003700">
    <property type="term" value="F:DNA-binding transcription factor activity"/>
    <property type="evidence" value="ECO:0007669"/>
    <property type="project" value="InterPro"/>
</dbReference>
<protein>
    <submittedName>
        <fullName evidence="5">AraC family transcriptional regulator</fullName>
    </submittedName>
</protein>
<evidence type="ECO:0000259" key="4">
    <source>
        <dbReference type="PROSITE" id="PS01124"/>
    </source>
</evidence>
<dbReference type="AlphaFoldDB" id="A0A364XW39"/>
<keyword evidence="1" id="KW-0805">Transcription regulation</keyword>
<dbReference type="GO" id="GO:0043565">
    <property type="term" value="F:sequence-specific DNA binding"/>
    <property type="evidence" value="ECO:0007669"/>
    <property type="project" value="InterPro"/>
</dbReference>
<dbReference type="SMART" id="SM00342">
    <property type="entry name" value="HTH_ARAC"/>
    <property type="match status" value="1"/>
</dbReference>
<proteinExistence type="predicted"/>
<evidence type="ECO:0000256" key="1">
    <source>
        <dbReference type="ARBA" id="ARBA00023015"/>
    </source>
</evidence>
<gene>
    <name evidence="5" type="ORF">DQQ10_25185</name>
</gene>
<evidence type="ECO:0000313" key="5">
    <source>
        <dbReference type="EMBL" id="RAV98163.1"/>
    </source>
</evidence>
<dbReference type="Pfam" id="PF12833">
    <property type="entry name" value="HTH_18"/>
    <property type="match status" value="1"/>
</dbReference>
<dbReference type="Pfam" id="PF20240">
    <property type="entry name" value="DUF6597"/>
    <property type="match status" value="1"/>
</dbReference>
<dbReference type="Gene3D" id="1.10.10.60">
    <property type="entry name" value="Homeodomain-like"/>
    <property type="match status" value="1"/>
</dbReference>
<dbReference type="PANTHER" id="PTHR46796:SF13">
    <property type="entry name" value="HTH-TYPE TRANSCRIPTIONAL ACTIVATOR RHAS"/>
    <property type="match status" value="1"/>
</dbReference>
<reference evidence="5 6" key="1">
    <citation type="submission" date="2018-06" db="EMBL/GenBank/DDBJ databases">
        <title>Chryseolinea flavus sp. nov., a member of the phylum Bacteroidetes isolated from soil.</title>
        <authorList>
            <person name="Li Y."/>
            <person name="Wang J."/>
        </authorList>
    </citation>
    <scope>NUCLEOTIDE SEQUENCE [LARGE SCALE GENOMIC DNA]</scope>
    <source>
        <strain evidence="5 6">SDU1-6</strain>
    </source>
</reference>
<dbReference type="RefSeq" id="WP_112749709.1">
    <property type="nucleotide sequence ID" value="NZ_QMFY01000021.1"/>
</dbReference>
<dbReference type="Proteomes" id="UP000251889">
    <property type="component" value="Unassembled WGS sequence"/>
</dbReference>
<comment type="caution">
    <text evidence="5">The sequence shown here is derived from an EMBL/GenBank/DDBJ whole genome shotgun (WGS) entry which is preliminary data.</text>
</comment>
<dbReference type="InterPro" id="IPR046532">
    <property type="entry name" value="DUF6597"/>
</dbReference>
<evidence type="ECO:0000256" key="2">
    <source>
        <dbReference type="ARBA" id="ARBA00023125"/>
    </source>
</evidence>
<dbReference type="PROSITE" id="PS01124">
    <property type="entry name" value="HTH_ARAC_FAMILY_2"/>
    <property type="match status" value="1"/>
</dbReference>
<name>A0A364XW39_9BACT</name>
<feature type="domain" description="HTH araC/xylS-type" evidence="4">
    <location>
        <begin position="196"/>
        <end position="270"/>
    </location>
</feature>
<evidence type="ECO:0000256" key="3">
    <source>
        <dbReference type="ARBA" id="ARBA00023163"/>
    </source>
</evidence>
<sequence>MERYPDIGKLFTPLQPSTERTVNGIVYSQVRSAPPLQKYIYSYWEFYTDQPLRQPYSHRIVADGCIALIVDILNPENNFIRGFITSYTEYQFDGSFHYAGVCFYPSAFPVLFGLPASELTNVFEQLNSFLPHVARTFTQLFDTKTNISRTKQTFDDYFIRKMIRGNLAYDARFFNAVDIILKSGGALNVQTDLKTGVSPRHLRRLFDFYVGESPKMFCTVVRFQNIINQRPTAICIREKKIFYEAGYYDQAHFIKEFKRLYGLTPSFALQ</sequence>
<keyword evidence="3" id="KW-0804">Transcription</keyword>
<dbReference type="OrthoDB" id="635259at2"/>
<keyword evidence="6" id="KW-1185">Reference proteome</keyword>
<dbReference type="InterPro" id="IPR050204">
    <property type="entry name" value="AraC_XylS_family_regulators"/>
</dbReference>
<keyword evidence="2" id="KW-0238">DNA-binding</keyword>
<organism evidence="5 6">
    <name type="scientific">Pseudochryseolinea flava</name>
    <dbReference type="NCBI Taxonomy" id="2059302"/>
    <lineage>
        <taxon>Bacteria</taxon>
        <taxon>Pseudomonadati</taxon>
        <taxon>Bacteroidota</taxon>
        <taxon>Cytophagia</taxon>
        <taxon>Cytophagales</taxon>
        <taxon>Fulvivirgaceae</taxon>
        <taxon>Pseudochryseolinea</taxon>
    </lineage>
</organism>
<dbReference type="PANTHER" id="PTHR46796">
    <property type="entry name" value="HTH-TYPE TRANSCRIPTIONAL ACTIVATOR RHAS-RELATED"/>
    <property type="match status" value="1"/>
</dbReference>
<accession>A0A364XW39</accession>
<dbReference type="EMBL" id="QMFY01000021">
    <property type="protein sequence ID" value="RAV98163.1"/>
    <property type="molecule type" value="Genomic_DNA"/>
</dbReference>
<dbReference type="InterPro" id="IPR018060">
    <property type="entry name" value="HTH_AraC"/>
</dbReference>